<sequence length="271" mass="29506">LRDDLLTLSQQTRENSTLHDIAILDVKMGKIFAEASLALLEKSQVPQEKICAIGSPGQTLYHHPDGDPPYTLQLGDPNIVAQMTGIPTIADFRRRDMAAGGQGAPLAPAFHNALMRSPDEDRVVLNIGGIANITVLRADETQPVIGLDTGPGNALLDAYSYQQQRSRMDKNGEWAATGKVNPSLLKAMLADPYFTKPAPKSTGRDYFNLDWLNYHTLGLSLFHPEDVQATLCSLTITSIAQAILPYKPQRLLVCGGGLHNPLLMDGLAKQR</sequence>
<dbReference type="PANTHER" id="PTHR30605">
    <property type="entry name" value="ANHYDRO-N-ACETYLMURAMIC ACID KINASE"/>
    <property type="match status" value="1"/>
</dbReference>
<dbReference type="GO" id="GO:0016301">
    <property type="term" value="F:kinase activity"/>
    <property type="evidence" value="ECO:0007669"/>
    <property type="project" value="UniProtKB-KW"/>
</dbReference>
<dbReference type="Proteomes" id="UP001171945">
    <property type="component" value="Unassembled WGS sequence"/>
</dbReference>
<dbReference type="EMBL" id="JAUCGM010000082">
    <property type="protein sequence ID" value="MDM8562189.1"/>
    <property type="molecule type" value="Genomic_DNA"/>
</dbReference>
<keyword evidence="1" id="KW-0418">Kinase</keyword>
<protein>
    <submittedName>
        <fullName evidence="1">Anhydro-N-acetylmuramic acid kinase</fullName>
    </submittedName>
</protein>
<name>A0ABT7VR95_9GAMM</name>
<evidence type="ECO:0000313" key="2">
    <source>
        <dbReference type="Proteomes" id="UP001171945"/>
    </source>
</evidence>
<dbReference type="Pfam" id="PF03702">
    <property type="entry name" value="AnmK"/>
    <property type="match status" value="1"/>
</dbReference>
<dbReference type="SUPFAM" id="SSF53067">
    <property type="entry name" value="Actin-like ATPase domain"/>
    <property type="match status" value="1"/>
</dbReference>
<keyword evidence="2" id="KW-1185">Reference proteome</keyword>
<gene>
    <name evidence="1" type="ORF">QUF54_02425</name>
</gene>
<dbReference type="PANTHER" id="PTHR30605:SF0">
    <property type="entry name" value="ANHYDRO-N-ACETYLMURAMIC ACID KINASE"/>
    <property type="match status" value="1"/>
</dbReference>
<dbReference type="InterPro" id="IPR005338">
    <property type="entry name" value="Anhydro_N_Ac-Mur_kinase"/>
</dbReference>
<dbReference type="InterPro" id="IPR043129">
    <property type="entry name" value="ATPase_NBD"/>
</dbReference>
<organism evidence="1 2">
    <name type="scientific">Candidatus Marithioploca araucensis</name>
    <dbReference type="NCBI Taxonomy" id="70273"/>
    <lineage>
        <taxon>Bacteria</taxon>
        <taxon>Pseudomonadati</taxon>
        <taxon>Pseudomonadota</taxon>
        <taxon>Gammaproteobacteria</taxon>
        <taxon>Thiotrichales</taxon>
        <taxon>Thiotrichaceae</taxon>
        <taxon>Candidatus Marithioploca</taxon>
    </lineage>
</organism>
<feature type="non-terminal residue" evidence="1">
    <location>
        <position position="1"/>
    </location>
</feature>
<accession>A0ABT7VR95</accession>
<reference evidence="1" key="1">
    <citation type="submission" date="2023-06" db="EMBL/GenBank/DDBJ databases">
        <title>Uncultivated large filamentous bacteria from sulfidic sediments reveal new species and different genomic features in energy metabolism and defense.</title>
        <authorList>
            <person name="Fonseca A."/>
        </authorList>
    </citation>
    <scope>NUCLEOTIDE SEQUENCE</scope>
    <source>
        <strain evidence="1">HSG4</strain>
    </source>
</reference>
<evidence type="ECO:0000313" key="1">
    <source>
        <dbReference type="EMBL" id="MDM8562189.1"/>
    </source>
</evidence>
<dbReference type="Gene3D" id="3.30.420.40">
    <property type="match status" value="1"/>
</dbReference>
<comment type="caution">
    <text evidence="1">The sequence shown here is derived from an EMBL/GenBank/DDBJ whole genome shotgun (WGS) entry which is preliminary data.</text>
</comment>
<proteinExistence type="predicted"/>
<keyword evidence="1" id="KW-0808">Transferase</keyword>